<dbReference type="InterPro" id="IPR012338">
    <property type="entry name" value="Beta-lactam/transpept-like"/>
</dbReference>
<dbReference type="InterPro" id="IPR001466">
    <property type="entry name" value="Beta-lactam-related"/>
</dbReference>
<dbReference type="OrthoDB" id="9809635at2"/>
<evidence type="ECO:0000259" key="1">
    <source>
        <dbReference type="Pfam" id="PF00144"/>
    </source>
</evidence>
<dbReference type="Proteomes" id="UP000321949">
    <property type="component" value="Unassembled WGS sequence"/>
</dbReference>
<proteinExistence type="predicted"/>
<reference evidence="2 3" key="1">
    <citation type="submission" date="2019-08" db="EMBL/GenBank/DDBJ databases">
        <authorList>
            <person name="Dong K."/>
        </authorList>
    </citation>
    <scope>NUCLEOTIDE SEQUENCE [LARGE SCALE GENOMIC DNA]</scope>
    <source>
        <strain evidence="2 3">K-1</strain>
    </source>
</reference>
<evidence type="ECO:0000313" key="3">
    <source>
        <dbReference type="Proteomes" id="UP000321949"/>
    </source>
</evidence>
<sequence length="397" mass="42808">MRRRSGMANPRDDALDEALNAAIGAGIPFVIAGTTSPTATTFLRAAGIRSPATSTPATEDTVFALYSVTKLFTTTAALQCVEEGLLDLDAPARTYLPEIGDLEVLVSLDDDGTMITRPPAREITPRMLLLHTAGIGYDMFDARCALIARSRAQRPSATPLRDTLSTPLLHDPGERWTYGMSIDWLGLIVAALRGRRLEEVFRERIYAPCGMTSTSFDVPEGMRARLATPHRRGRDGVIAPTAFSPPATPELDMGGQGLFSTVPDLLALLRVWLGDGSAPGGQVLRPETIDWAMRGEPGVTVTPLQAAIPALTREVEFLPGIRTSWGYSFLVNEEDVPGGRRDGSVSWAGLGNTHYWIDRASGIAGVWATQLLPFYDPAAADGAAAFERAVYAERTPR</sequence>
<keyword evidence="3" id="KW-1185">Reference proteome</keyword>
<dbReference type="InterPro" id="IPR050789">
    <property type="entry name" value="Diverse_Enzym_Activities"/>
</dbReference>
<comment type="caution">
    <text evidence="2">The sequence shown here is derived from an EMBL/GenBank/DDBJ whole genome shotgun (WGS) entry which is preliminary data.</text>
</comment>
<gene>
    <name evidence="2" type="ORF">FVP74_13845</name>
</gene>
<dbReference type="PANTHER" id="PTHR43283">
    <property type="entry name" value="BETA-LACTAMASE-RELATED"/>
    <property type="match status" value="1"/>
</dbReference>
<dbReference type="Gene3D" id="3.40.710.10">
    <property type="entry name" value="DD-peptidase/beta-lactamase superfamily"/>
    <property type="match status" value="1"/>
</dbReference>
<feature type="domain" description="Beta-lactamase-related" evidence="1">
    <location>
        <begin position="40"/>
        <end position="385"/>
    </location>
</feature>
<dbReference type="AlphaFoldDB" id="A0A5C8HS46"/>
<organism evidence="2 3">
    <name type="scientific">Microbacterium saccharophilum</name>
    <dbReference type="NCBI Taxonomy" id="1213358"/>
    <lineage>
        <taxon>Bacteria</taxon>
        <taxon>Bacillati</taxon>
        <taxon>Actinomycetota</taxon>
        <taxon>Actinomycetes</taxon>
        <taxon>Micrococcales</taxon>
        <taxon>Microbacteriaceae</taxon>
        <taxon>Microbacterium</taxon>
    </lineage>
</organism>
<dbReference type="SUPFAM" id="SSF56601">
    <property type="entry name" value="beta-lactamase/transpeptidase-like"/>
    <property type="match status" value="1"/>
</dbReference>
<dbReference type="PANTHER" id="PTHR43283:SF3">
    <property type="entry name" value="BETA-LACTAMASE FAMILY PROTEIN (AFU_ORTHOLOGUE AFUA_5G07500)"/>
    <property type="match status" value="1"/>
</dbReference>
<name>A0A5C8HS46_9MICO</name>
<protein>
    <submittedName>
        <fullName evidence="2">Beta-lactamase family protein</fullName>
    </submittedName>
</protein>
<dbReference type="EMBL" id="VRSX01000007">
    <property type="protein sequence ID" value="TXK08769.1"/>
    <property type="molecule type" value="Genomic_DNA"/>
</dbReference>
<accession>A0A5C8HS46</accession>
<evidence type="ECO:0000313" key="2">
    <source>
        <dbReference type="EMBL" id="TXK08769.1"/>
    </source>
</evidence>
<dbReference type="Pfam" id="PF00144">
    <property type="entry name" value="Beta-lactamase"/>
    <property type="match status" value="1"/>
</dbReference>